<evidence type="ECO:0000313" key="7">
    <source>
        <dbReference type="EMBL" id="CAD9703337.1"/>
    </source>
</evidence>
<evidence type="ECO:0000256" key="5">
    <source>
        <dbReference type="SAM" id="MobiDB-lite"/>
    </source>
</evidence>
<dbReference type="CDD" id="cd05117">
    <property type="entry name" value="STKc_CAMK"/>
    <property type="match status" value="1"/>
</dbReference>
<proteinExistence type="inferred from homology"/>
<keyword evidence="1 3" id="KW-0547">Nucleotide-binding</keyword>
<dbReference type="SUPFAM" id="SSF56112">
    <property type="entry name" value="Protein kinase-like (PK-like)"/>
    <property type="match status" value="1"/>
</dbReference>
<dbReference type="FunFam" id="1.10.510.10:FF:000571">
    <property type="entry name" value="Maternal embryonic leucine zipper kinase"/>
    <property type="match status" value="1"/>
</dbReference>
<feature type="compositionally biased region" description="Polar residues" evidence="5">
    <location>
        <begin position="430"/>
        <end position="441"/>
    </location>
</feature>
<dbReference type="GO" id="GO:0004674">
    <property type="term" value="F:protein serine/threonine kinase activity"/>
    <property type="evidence" value="ECO:0007669"/>
    <property type="project" value="UniProtKB-KW"/>
</dbReference>
<feature type="domain" description="Protein kinase" evidence="6">
    <location>
        <begin position="122"/>
        <end position="381"/>
    </location>
</feature>
<evidence type="ECO:0000256" key="1">
    <source>
        <dbReference type="ARBA" id="ARBA00022741"/>
    </source>
</evidence>
<keyword evidence="4" id="KW-0418">Kinase</keyword>
<evidence type="ECO:0000256" key="3">
    <source>
        <dbReference type="PROSITE-ProRule" id="PRU10141"/>
    </source>
</evidence>
<comment type="similarity">
    <text evidence="4">Belongs to the protein kinase superfamily.</text>
</comment>
<accession>A0A7S2SL94</accession>
<dbReference type="InterPro" id="IPR011009">
    <property type="entry name" value="Kinase-like_dom_sf"/>
</dbReference>
<dbReference type="PANTHER" id="PTHR24347">
    <property type="entry name" value="SERINE/THREONINE-PROTEIN KINASE"/>
    <property type="match status" value="1"/>
</dbReference>
<keyword evidence="2 3" id="KW-0067">ATP-binding</keyword>
<sequence length="470" mass="52265">MLSGGIAAYLQTFADKIRERSPSFSKHQDQQPVKKSRRRSSLFLDFSRFKSNSSTMGCSNSKRENVVENPTPRKQKNKTGMEIDVTHGGTVEQANEPVVVGDIKIQDLGDLSSNGKVEDKYRVDPLVLGVGQFATVHPCVNLETGKKCAVKVIKRSNTSENRLSLEISILKQIKGHPNVVGLYDCFCTNTEVKLVMEYVSGGELFDYLVESGPYSEQSAAYHMRRIVSAVEFLHRNEIVHRDLKPENLLLTSKDPKYAEVKVADFGLARICNESVMQTVCGTWAYCAPEVRNDPMGYGPKVDVWSLGVILYVVLAAYHPFDPKGTADEDELWYHAENGIYNFADPIWQSISADARDLIQKMLIIEPSNRLDAAGVLAHPWITGDEHAATPLSPRINIDLNAVNKKFARQKFAGGAKAVWAHAAFASMLSQPAKNNKKSAPQKNKIEEQGGEVEEMKMDVDEETPRHVAIV</sequence>
<dbReference type="InterPro" id="IPR008271">
    <property type="entry name" value="Ser/Thr_kinase_AS"/>
</dbReference>
<dbReference type="EMBL" id="HBHK01024176">
    <property type="protein sequence ID" value="CAD9703337.1"/>
    <property type="molecule type" value="Transcribed_RNA"/>
</dbReference>
<feature type="compositionally biased region" description="Basic and acidic residues" evidence="5">
    <location>
        <begin position="443"/>
        <end position="470"/>
    </location>
</feature>
<dbReference type="PROSITE" id="PS00107">
    <property type="entry name" value="PROTEIN_KINASE_ATP"/>
    <property type="match status" value="1"/>
</dbReference>
<gene>
    <name evidence="7" type="ORF">QSP1433_LOCUS15239</name>
    <name evidence="8" type="ORF">QSP1433_LOCUS15246</name>
</gene>
<name>A0A7S2SL94_9STRA</name>
<evidence type="ECO:0000313" key="8">
    <source>
        <dbReference type="EMBL" id="CAD9703356.1"/>
    </source>
</evidence>
<dbReference type="PROSITE" id="PS50011">
    <property type="entry name" value="PROTEIN_KINASE_DOM"/>
    <property type="match status" value="1"/>
</dbReference>
<feature type="binding site" evidence="3">
    <location>
        <position position="151"/>
    </location>
    <ligand>
        <name>ATP</name>
        <dbReference type="ChEBI" id="CHEBI:30616"/>
    </ligand>
</feature>
<reference evidence="7" key="1">
    <citation type="submission" date="2021-01" db="EMBL/GenBank/DDBJ databases">
        <authorList>
            <person name="Corre E."/>
            <person name="Pelletier E."/>
            <person name="Niang G."/>
            <person name="Scheremetjew M."/>
            <person name="Finn R."/>
            <person name="Kale V."/>
            <person name="Holt S."/>
            <person name="Cochrane G."/>
            <person name="Meng A."/>
            <person name="Brown T."/>
            <person name="Cohen L."/>
        </authorList>
    </citation>
    <scope>NUCLEOTIDE SEQUENCE</scope>
    <source>
        <strain evidence="7">NY070348D</strain>
    </source>
</reference>
<feature type="region of interest" description="Disordered" evidence="5">
    <location>
        <begin position="430"/>
        <end position="470"/>
    </location>
</feature>
<dbReference type="AlphaFoldDB" id="A0A7S2SL94"/>
<dbReference type="InterPro" id="IPR017441">
    <property type="entry name" value="Protein_kinase_ATP_BS"/>
</dbReference>
<evidence type="ECO:0000256" key="4">
    <source>
        <dbReference type="RuleBase" id="RU000304"/>
    </source>
</evidence>
<evidence type="ECO:0000259" key="6">
    <source>
        <dbReference type="PROSITE" id="PS50011"/>
    </source>
</evidence>
<dbReference type="SMART" id="SM00220">
    <property type="entry name" value="S_TKc"/>
    <property type="match status" value="1"/>
</dbReference>
<keyword evidence="4" id="KW-0723">Serine/threonine-protein kinase</keyword>
<dbReference type="Gene3D" id="1.10.510.10">
    <property type="entry name" value="Transferase(Phosphotransferase) domain 1"/>
    <property type="match status" value="1"/>
</dbReference>
<dbReference type="Pfam" id="PF00069">
    <property type="entry name" value="Pkinase"/>
    <property type="match status" value="1"/>
</dbReference>
<dbReference type="Gene3D" id="3.30.200.20">
    <property type="entry name" value="Phosphorylase Kinase, domain 1"/>
    <property type="match status" value="1"/>
</dbReference>
<feature type="region of interest" description="Disordered" evidence="5">
    <location>
        <begin position="52"/>
        <end position="80"/>
    </location>
</feature>
<protein>
    <recommendedName>
        <fullName evidence="6">Protein kinase domain-containing protein</fullName>
    </recommendedName>
</protein>
<evidence type="ECO:0000256" key="2">
    <source>
        <dbReference type="ARBA" id="ARBA00022840"/>
    </source>
</evidence>
<organism evidence="7">
    <name type="scientific">Mucochytrium quahogii</name>
    <dbReference type="NCBI Taxonomy" id="96639"/>
    <lineage>
        <taxon>Eukaryota</taxon>
        <taxon>Sar</taxon>
        <taxon>Stramenopiles</taxon>
        <taxon>Bigyra</taxon>
        <taxon>Labyrinthulomycetes</taxon>
        <taxon>Thraustochytrida</taxon>
        <taxon>Thraustochytriidae</taxon>
        <taxon>Mucochytrium</taxon>
    </lineage>
</organism>
<dbReference type="EMBL" id="HBHK01024187">
    <property type="protein sequence ID" value="CAD9703356.1"/>
    <property type="molecule type" value="Transcribed_RNA"/>
</dbReference>
<keyword evidence="4" id="KW-0808">Transferase</keyword>
<dbReference type="GO" id="GO:0005524">
    <property type="term" value="F:ATP binding"/>
    <property type="evidence" value="ECO:0007669"/>
    <property type="project" value="UniProtKB-UniRule"/>
</dbReference>
<dbReference type="PROSITE" id="PS00108">
    <property type="entry name" value="PROTEIN_KINASE_ST"/>
    <property type="match status" value="1"/>
</dbReference>
<dbReference type="InterPro" id="IPR000719">
    <property type="entry name" value="Prot_kinase_dom"/>
</dbReference>